<name>A0ACA9K9Z7_9GLOM</name>
<protein>
    <submittedName>
        <fullName evidence="1">18254_t:CDS:1</fullName>
    </submittedName>
</protein>
<dbReference type="Proteomes" id="UP000789366">
    <property type="component" value="Unassembled WGS sequence"/>
</dbReference>
<proteinExistence type="predicted"/>
<keyword evidence="2" id="KW-1185">Reference proteome</keyword>
<accession>A0ACA9K9Z7</accession>
<reference evidence="1" key="1">
    <citation type="submission" date="2021-06" db="EMBL/GenBank/DDBJ databases">
        <authorList>
            <person name="Kallberg Y."/>
            <person name="Tangrot J."/>
            <person name="Rosling A."/>
        </authorList>
    </citation>
    <scope>NUCLEOTIDE SEQUENCE</scope>
    <source>
        <strain evidence="1">28 12/20/2015</strain>
    </source>
</reference>
<dbReference type="EMBL" id="CAJVPW010000640">
    <property type="protein sequence ID" value="CAG8460910.1"/>
    <property type="molecule type" value="Genomic_DNA"/>
</dbReference>
<organism evidence="1 2">
    <name type="scientific">Cetraspora pellucida</name>
    <dbReference type="NCBI Taxonomy" id="1433469"/>
    <lineage>
        <taxon>Eukaryota</taxon>
        <taxon>Fungi</taxon>
        <taxon>Fungi incertae sedis</taxon>
        <taxon>Mucoromycota</taxon>
        <taxon>Glomeromycotina</taxon>
        <taxon>Glomeromycetes</taxon>
        <taxon>Diversisporales</taxon>
        <taxon>Gigasporaceae</taxon>
        <taxon>Cetraspora</taxon>
    </lineage>
</organism>
<gene>
    <name evidence="1" type="ORF">SPELUC_LOCUS1257</name>
</gene>
<evidence type="ECO:0000313" key="1">
    <source>
        <dbReference type="EMBL" id="CAG8460910.1"/>
    </source>
</evidence>
<comment type="caution">
    <text evidence="1">The sequence shown here is derived from an EMBL/GenBank/DDBJ whole genome shotgun (WGS) entry which is preliminary data.</text>
</comment>
<evidence type="ECO:0000313" key="2">
    <source>
        <dbReference type="Proteomes" id="UP000789366"/>
    </source>
</evidence>
<sequence>MDFFNIICYLIIFLYICYLYSIIDLFIYLSKTESAREVSELDDSANQIDTKKESKIELFTVKNFKDLRKRKALADIEKNRLLAKLKALDSSLAENCRKFFNNCEIEIIESNIEYLDYFIHSKLIPIIQKSSM</sequence>